<dbReference type="Proteomes" id="UP001207654">
    <property type="component" value="Unassembled WGS sequence"/>
</dbReference>
<organism evidence="3 4">
    <name type="scientific">Archangium lansingense</name>
    <dbReference type="NCBI Taxonomy" id="2995310"/>
    <lineage>
        <taxon>Bacteria</taxon>
        <taxon>Pseudomonadati</taxon>
        <taxon>Myxococcota</taxon>
        <taxon>Myxococcia</taxon>
        <taxon>Myxococcales</taxon>
        <taxon>Cystobacterineae</taxon>
        <taxon>Archangiaceae</taxon>
        <taxon>Archangium</taxon>
    </lineage>
</organism>
<dbReference type="EMBL" id="JAPNKA010000001">
    <property type="protein sequence ID" value="MCY1076145.1"/>
    <property type="molecule type" value="Genomic_DNA"/>
</dbReference>
<gene>
    <name evidence="3" type="ORF">OV287_16845</name>
</gene>
<dbReference type="Gene3D" id="1.10.630.10">
    <property type="entry name" value="Cytochrome P450"/>
    <property type="match status" value="1"/>
</dbReference>
<dbReference type="PRINTS" id="PR00359">
    <property type="entry name" value="BP450"/>
</dbReference>
<name>A0ABT4A3C2_9BACT</name>
<keyword evidence="2" id="KW-0349">Heme</keyword>
<dbReference type="InterPro" id="IPR002397">
    <property type="entry name" value="Cyt_P450_B"/>
</dbReference>
<dbReference type="InterPro" id="IPR036396">
    <property type="entry name" value="Cyt_P450_sf"/>
</dbReference>
<dbReference type="InterPro" id="IPR017972">
    <property type="entry name" value="Cyt_P450_CS"/>
</dbReference>
<evidence type="ECO:0000256" key="2">
    <source>
        <dbReference type="RuleBase" id="RU000461"/>
    </source>
</evidence>
<accession>A0ABT4A3C2</accession>
<evidence type="ECO:0000313" key="4">
    <source>
        <dbReference type="Proteomes" id="UP001207654"/>
    </source>
</evidence>
<evidence type="ECO:0000256" key="1">
    <source>
        <dbReference type="ARBA" id="ARBA00010617"/>
    </source>
</evidence>
<dbReference type="PANTHER" id="PTHR46696">
    <property type="entry name" value="P450, PUTATIVE (EUROFUNG)-RELATED"/>
    <property type="match status" value="1"/>
</dbReference>
<dbReference type="InterPro" id="IPR001128">
    <property type="entry name" value="Cyt_P450"/>
</dbReference>
<sequence>MSSRVNLLAPEVRMNPYPLYAELRRNAPVSQVDPGGLWAVARYADVLTVMKNPQLFSSEGIRRTYRPEWISDYPMADSMLVMDPPHHTRLRALVSRAFGTSVLTRLEPRVRELAQQVTAALPQDRSVDFVDEFSIRVPIAVLGDLVGIPPSLHARLKRWAEVMTQFTSVRPEDTELQERLRAAVADARAHFEEVVEERRRAPREDLVSDLLRARVDGEALTPTDLMGFMFLLLIGGLETTVHLLSSCALKFQEDPALMARLRAEPALIPRFIDEMLRHSGPVHGVVRLVTDEVELGGVHVPQGARLLLLMASANRDEAHFPDPDRFDLDRPGPQNLPFGHGAHFCLGAQLARMESRLALEALLARFSRLTLGEEPARWNISLVMRGPTLLPLAAHTD</sequence>
<comment type="similarity">
    <text evidence="1 2">Belongs to the cytochrome P450 family.</text>
</comment>
<comment type="caution">
    <text evidence="3">The sequence shown here is derived from an EMBL/GenBank/DDBJ whole genome shotgun (WGS) entry which is preliminary data.</text>
</comment>
<keyword evidence="2" id="KW-0479">Metal-binding</keyword>
<keyword evidence="2" id="KW-0560">Oxidoreductase</keyword>
<dbReference type="PANTHER" id="PTHR46696:SF1">
    <property type="entry name" value="CYTOCHROME P450 YJIB-RELATED"/>
    <property type="match status" value="1"/>
</dbReference>
<proteinExistence type="inferred from homology"/>
<dbReference type="CDD" id="cd11078">
    <property type="entry name" value="CYP130-like"/>
    <property type="match status" value="1"/>
</dbReference>
<keyword evidence="2" id="KW-0503">Monooxygenase</keyword>
<keyword evidence="2" id="KW-0408">Iron</keyword>
<dbReference type="SUPFAM" id="SSF48264">
    <property type="entry name" value="Cytochrome P450"/>
    <property type="match status" value="1"/>
</dbReference>
<keyword evidence="4" id="KW-1185">Reference proteome</keyword>
<reference evidence="3 4" key="1">
    <citation type="submission" date="2022-11" db="EMBL/GenBank/DDBJ databases">
        <title>Minimal conservation of predation-associated metabolite biosynthetic gene clusters underscores biosynthetic potential of Myxococcota including descriptions for ten novel species: Archangium lansinium sp. nov., Myxococcus landrumus sp. nov., Nannocystis bai.</title>
        <authorList>
            <person name="Ahearne A."/>
            <person name="Stevens C."/>
            <person name="Phillips K."/>
        </authorList>
    </citation>
    <scope>NUCLEOTIDE SEQUENCE [LARGE SCALE GENOMIC DNA]</scope>
    <source>
        <strain evidence="3 4">MIWBW</strain>
    </source>
</reference>
<protein>
    <submittedName>
        <fullName evidence="3">Cytochrome P450</fullName>
    </submittedName>
</protein>
<dbReference type="PROSITE" id="PS00086">
    <property type="entry name" value="CYTOCHROME_P450"/>
    <property type="match status" value="1"/>
</dbReference>
<dbReference type="RefSeq" id="WP_267535051.1">
    <property type="nucleotide sequence ID" value="NZ_JAPNKA010000001.1"/>
</dbReference>
<dbReference type="Pfam" id="PF00067">
    <property type="entry name" value="p450"/>
    <property type="match status" value="1"/>
</dbReference>
<evidence type="ECO:0000313" key="3">
    <source>
        <dbReference type="EMBL" id="MCY1076145.1"/>
    </source>
</evidence>